<dbReference type="GeneID" id="115876153"/>
<keyword evidence="6" id="KW-0687">Ribonucleoprotein</keyword>
<dbReference type="InParanoid" id="A0A6J2X933"/>
<dbReference type="InterPro" id="IPR037214">
    <property type="entry name" value="TROVE_dom_sf"/>
</dbReference>
<dbReference type="GO" id="GO:0046872">
    <property type="term" value="F:metal ion binding"/>
    <property type="evidence" value="ECO:0007669"/>
    <property type="project" value="UniProtKB-KW"/>
</dbReference>
<organism evidence="8 9">
    <name type="scientific">Sitophilus oryzae</name>
    <name type="common">Rice weevil</name>
    <name type="synonym">Curculio oryzae</name>
    <dbReference type="NCBI Taxonomy" id="7048"/>
    <lineage>
        <taxon>Eukaryota</taxon>
        <taxon>Metazoa</taxon>
        <taxon>Ecdysozoa</taxon>
        <taxon>Arthropoda</taxon>
        <taxon>Hexapoda</taxon>
        <taxon>Insecta</taxon>
        <taxon>Pterygota</taxon>
        <taxon>Neoptera</taxon>
        <taxon>Endopterygota</taxon>
        <taxon>Coleoptera</taxon>
        <taxon>Polyphaga</taxon>
        <taxon>Cucujiformia</taxon>
        <taxon>Curculionidae</taxon>
        <taxon>Dryophthorinae</taxon>
        <taxon>Sitophilus</taxon>
    </lineage>
</organism>
<dbReference type="GO" id="GO:0003723">
    <property type="term" value="F:RNA binding"/>
    <property type="evidence" value="ECO:0007669"/>
    <property type="project" value="UniProtKB-KW"/>
</dbReference>
<dbReference type="Gene3D" id="3.40.50.410">
    <property type="entry name" value="von Willebrand factor, type A domain"/>
    <property type="match status" value="1"/>
</dbReference>
<evidence type="ECO:0000313" key="9">
    <source>
        <dbReference type="RefSeq" id="XP_030747696.1"/>
    </source>
</evidence>
<proteinExistence type="inferred from homology"/>
<evidence type="ECO:0000256" key="4">
    <source>
        <dbReference type="ARBA" id="ARBA00022723"/>
    </source>
</evidence>
<evidence type="ECO:0000256" key="2">
    <source>
        <dbReference type="ARBA" id="ARBA00007814"/>
    </source>
</evidence>
<dbReference type="PANTHER" id="PTHR14202:SF0">
    <property type="entry name" value="RNA-BINDING PROTEIN RO60"/>
    <property type="match status" value="1"/>
</dbReference>
<keyword evidence="5" id="KW-0694">RNA-binding</keyword>
<sequence length="549" mass="62906">MTSSLSLEDYLRRIIYVNNTHNDYYVGDPDKYRKEISSQRHSTIDSAIENELKEVFSVLDAANSDKNLPSRSTIFMFLGQLLHHEKMTPTLKSQVTAKVLQLCQSDEDFFDFIKYYTQLRKNCKLPSSVEKIVKKYYTKKSSLELAQSFAQFNSLHTWTHKDLIKLAHVKPDTTLKDAVIKYILKKQPNDRANEEEQKVMDILRKTTELRSTTEAVNAVPLLAELKLTIKQVSPSLHQNLEVWSAAIENMKIQEILPHLEKLYKLGLLKPSCEPNISNQLINIFTSPDTVKASGVHPIEVFTYMKRLEKGGKPLDPKLVHHLQNDKKISEENLKKATVRTEAKCIHILNALHKCFNLACNNVSPTNKRYLVTIDVTDQAKKAQCMGNKALTSLEVAAAYTLVLLRVEKDVFIGTFKDDKVCVHSITKKISYADLLKKISAETSTSSMVWSSIDWATSHKKNIDVFVNFIDSHFFANFIKEKKREPYFQSITDYRKKMNVPNSKFLIFYTDDRINCRVVGRDEMSNVLDVNGFDYLACKVAESFSRGAFC</sequence>
<name>A0A6J2X933_SITOR</name>
<dbReference type="RefSeq" id="XP_030747696.1">
    <property type="nucleotide sequence ID" value="XM_030891836.1"/>
</dbReference>
<feature type="domain" description="TROVE" evidence="7">
    <location>
        <begin position="1"/>
        <end position="367"/>
    </location>
</feature>
<protein>
    <submittedName>
        <fullName evidence="9">60 kDa SS-A/Ro ribonucleoprotein-like</fullName>
    </submittedName>
</protein>
<dbReference type="GO" id="GO:1990904">
    <property type="term" value="C:ribonucleoprotein complex"/>
    <property type="evidence" value="ECO:0007669"/>
    <property type="project" value="UniProtKB-KW"/>
</dbReference>
<dbReference type="Pfam" id="PF25045">
    <property type="entry name" value="vWA_Ro60"/>
    <property type="match status" value="1"/>
</dbReference>
<dbReference type="InterPro" id="IPR008858">
    <property type="entry name" value="TROVE_dom"/>
</dbReference>
<dbReference type="Proteomes" id="UP000504635">
    <property type="component" value="Unplaced"/>
</dbReference>
<comment type="subcellular location">
    <subcellularLocation>
        <location evidence="1">Cytoplasm</location>
    </subcellularLocation>
</comment>
<keyword evidence="3" id="KW-0963">Cytoplasm</keyword>
<accession>A0A6J2X933</accession>
<dbReference type="SUPFAM" id="SSF140864">
    <property type="entry name" value="TROVE domain-like"/>
    <property type="match status" value="1"/>
</dbReference>
<reference evidence="9" key="1">
    <citation type="submission" date="2025-08" db="UniProtKB">
        <authorList>
            <consortium name="RefSeq"/>
        </authorList>
    </citation>
    <scope>IDENTIFICATION</scope>
    <source>
        <tissue evidence="9">Gonads</tissue>
    </source>
</reference>
<dbReference type="InterPro" id="IPR036465">
    <property type="entry name" value="vWFA_dom_sf"/>
</dbReference>
<comment type="similarity">
    <text evidence="2">Belongs to the Ro 60 kDa family.</text>
</comment>
<dbReference type="InterPro" id="IPR056800">
    <property type="entry name" value="vWA_Ro60"/>
</dbReference>
<keyword evidence="8" id="KW-1185">Reference proteome</keyword>
<dbReference type="KEGG" id="soy:115876153"/>
<dbReference type="InterPro" id="IPR040322">
    <property type="entry name" value="TROVE2"/>
</dbReference>
<gene>
    <name evidence="9" type="primary">LOC115876153</name>
</gene>
<dbReference type="PROSITE" id="PS50988">
    <property type="entry name" value="TROVE"/>
    <property type="match status" value="1"/>
</dbReference>
<keyword evidence="4" id="KW-0479">Metal-binding</keyword>
<dbReference type="SUPFAM" id="SSF53300">
    <property type="entry name" value="vWA-like"/>
    <property type="match status" value="1"/>
</dbReference>
<evidence type="ECO:0000313" key="8">
    <source>
        <dbReference type="Proteomes" id="UP000504635"/>
    </source>
</evidence>
<evidence type="ECO:0000256" key="3">
    <source>
        <dbReference type="ARBA" id="ARBA00022490"/>
    </source>
</evidence>
<evidence type="ECO:0000259" key="7">
    <source>
        <dbReference type="PROSITE" id="PS50988"/>
    </source>
</evidence>
<evidence type="ECO:0000256" key="5">
    <source>
        <dbReference type="ARBA" id="ARBA00022884"/>
    </source>
</evidence>
<evidence type="ECO:0000256" key="6">
    <source>
        <dbReference type="ARBA" id="ARBA00023274"/>
    </source>
</evidence>
<evidence type="ECO:0000256" key="1">
    <source>
        <dbReference type="ARBA" id="ARBA00004496"/>
    </source>
</evidence>
<dbReference type="AlphaFoldDB" id="A0A6J2X933"/>
<dbReference type="PANTHER" id="PTHR14202">
    <property type="entry name" value="60 KDA RIBONUCLEOPROTEIN SSA/RO"/>
    <property type="match status" value="1"/>
</dbReference>
<dbReference type="GO" id="GO:0005737">
    <property type="term" value="C:cytoplasm"/>
    <property type="evidence" value="ECO:0007669"/>
    <property type="project" value="UniProtKB-SubCell"/>
</dbReference>
<dbReference type="OrthoDB" id="6098064at2759"/>